<dbReference type="EMBL" id="MWIP01000012">
    <property type="protein sequence ID" value="KAF1685588.1"/>
    <property type="molecule type" value="Genomic_DNA"/>
</dbReference>
<dbReference type="GO" id="GO:0005198">
    <property type="term" value="F:structural molecule activity"/>
    <property type="evidence" value="ECO:0007669"/>
    <property type="project" value="InterPro"/>
</dbReference>
<evidence type="ECO:0000256" key="2">
    <source>
        <dbReference type="ARBA" id="ARBA00004613"/>
    </source>
</evidence>
<dbReference type="InterPro" id="IPR001029">
    <property type="entry name" value="Flagellin_N"/>
</dbReference>
<proteinExistence type="inferred from homology"/>
<keyword evidence="9" id="KW-1185">Reference proteome</keyword>
<dbReference type="SUPFAM" id="SSF64518">
    <property type="entry name" value="Phase 1 flagellin"/>
    <property type="match status" value="1"/>
</dbReference>
<dbReference type="GO" id="GO:0071973">
    <property type="term" value="P:bacterial-type flagellum-dependent cell motility"/>
    <property type="evidence" value="ECO:0007669"/>
    <property type="project" value="InterPro"/>
</dbReference>
<feature type="domain" description="Flagellin N-terminal" evidence="6">
    <location>
        <begin position="5"/>
        <end position="141"/>
    </location>
</feature>
<dbReference type="Pfam" id="PF00700">
    <property type="entry name" value="Flagellin_C"/>
    <property type="match status" value="1"/>
</dbReference>
<dbReference type="GO" id="GO:0005576">
    <property type="term" value="C:extracellular region"/>
    <property type="evidence" value="ECO:0007669"/>
    <property type="project" value="UniProtKB-SubCell"/>
</dbReference>
<dbReference type="RefSeq" id="WP_162311644.1">
    <property type="nucleotide sequence ID" value="NZ_JACHGU010000006.1"/>
</dbReference>
<organism evidence="8 9">
    <name type="scientific">Pseudoxanthomonas broegbernensis</name>
    <dbReference type="NCBI Taxonomy" id="83619"/>
    <lineage>
        <taxon>Bacteria</taxon>
        <taxon>Pseudomonadati</taxon>
        <taxon>Pseudomonadota</taxon>
        <taxon>Gammaproteobacteria</taxon>
        <taxon>Lysobacterales</taxon>
        <taxon>Lysobacteraceae</taxon>
        <taxon>Pseudoxanthomonas</taxon>
    </lineage>
</organism>
<evidence type="ECO:0000256" key="5">
    <source>
        <dbReference type="ARBA" id="ARBA00023143"/>
    </source>
</evidence>
<gene>
    <name evidence="8" type="primary">flgL</name>
    <name evidence="8" type="ORF">B1992_11515</name>
</gene>
<dbReference type="Gene3D" id="1.20.1330.10">
    <property type="entry name" value="f41 fragment of flagellin, N-terminal domain"/>
    <property type="match status" value="1"/>
</dbReference>
<dbReference type="InterPro" id="IPR001492">
    <property type="entry name" value="Flagellin"/>
</dbReference>
<evidence type="ECO:0000313" key="8">
    <source>
        <dbReference type="EMBL" id="KAF1685588.1"/>
    </source>
</evidence>
<comment type="similarity">
    <text evidence="3">Belongs to the bacterial flagellin family.</text>
</comment>
<comment type="subcellular location">
    <subcellularLocation>
        <location evidence="1">Bacterial flagellum</location>
    </subcellularLocation>
    <subcellularLocation>
        <location evidence="2">Secreted</location>
    </subcellularLocation>
</comment>
<dbReference type="NCBIfam" id="TIGR02550">
    <property type="entry name" value="flagell_flgL"/>
    <property type="match status" value="1"/>
</dbReference>
<name>A0A7V8GL58_9GAMM</name>
<dbReference type="GO" id="GO:0009424">
    <property type="term" value="C:bacterial-type flagellum hook"/>
    <property type="evidence" value="ECO:0007669"/>
    <property type="project" value="InterPro"/>
</dbReference>
<protein>
    <submittedName>
        <fullName evidence="8">Flagellar hook-associated protein 3</fullName>
    </submittedName>
</protein>
<evidence type="ECO:0000259" key="7">
    <source>
        <dbReference type="Pfam" id="PF00700"/>
    </source>
</evidence>
<keyword evidence="4" id="KW-0964">Secreted</keyword>
<dbReference type="AlphaFoldDB" id="A0A7V8GL58"/>
<dbReference type="PANTHER" id="PTHR42792">
    <property type="entry name" value="FLAGELLIN"/>
    <property type="match status" value="1"/>
</dbReference>
<keyword evidence="8" id="KW-0282">Flagellum</keyword>
<keyword evidence="8" id="KW-0969">Cilium</keyword>
<dbReference type="InterPro" id="IPR013384">
    <property type="entry name" value="Flagell_FlgL"/>
</dbReference>
<comment type="caution">
    <text evidence="8">The sequence shown here is derived from an EMBL/GenBank/DDBJ whole genome shotgun (WGS) entry which is preliminary data.</text>
</comment>
<evidence type="ECO:0000313" key="9">
    <source>
        <dbReference type="Proteomes" id="UP000462066"/>
    </source>
</evidence>
<evidence type="ECO:0000256" key="3">
    <source>
        <dbReference type="ARBA" id="ARBA00005709"/>
    </source>
</evidence>
<keyword evidence="8" id="KW-0966">Cell projection</keyword>
<feature type="domain" description="Flagellin C-terminal" evidence="7">
    <location>
        <begin position="320"/>
        <end position="399"/>
    </location>
</feature>
<evidence type="ECO:0000256" key="4">
    <source>
        <dbReference type="ARBA" id="ARBA00022525"/>
    </source>
</evidence>
<sequence>MNNRISTGMMFSQSLASMMLRQKQLTTLQQQLASGQKLVTAKDDPVAAGTAVGLDRALAELERFGKNAITVANRLGLQENLLAQAGDSMGRVNDLVVQANNSSLSDDDRRAIAAELRSIHDGLLSLANSTDGSGRYLFGGSADDSAPFSKTAGGIVYNGDQTQRRVEIAPETFVADATPGSEIFMRIRTGDGTVDAHADIGNAGTVVLTDYGRASGGGWNGDAYRIVFTGADTYEVLDDGGNTVGGGTWASGEDIAHGGLRLRLEGEPAIGDAFEIGAAGHRDVFATLRSLIGTLEGDALTVAEKAARQNALQGAMRDVARASEQMIDARAAGGAQLAAIDDAASVREANAVTIEETLSGLRDLDYADALTRYQMESTALQTAQTVFARMQGMSLFDLLR</sequence>
<reference evidence="8 9" key="1">
    <citation type="submission" date="2017-10" db="EMBL/GenBank/DDBJ databases">
        <title>Whole genome sequencing of Pseudoxanthomonas broegbernensis DSM 12573(T).</title>
        <authorList>
            <person name="Kumar S."/>
            <person name="Bansal K."/>
            <person name="Kaur A."/>
            <person name="Patil P."/>
            <person name="Sharma S."/>
            <person name="Patil P.B."/>
        </authorList>
    </citation>
    <scope>NUCLEOTIDE SEQUENCE [LARGE SCALE GENOMIC DNA]</scope>
    <source>
        <strain evidence="8 9">DSM 12573</strain>
    </source>
</reference>
<dbReference type="Proteomes" id="UP000462066">
    <property type="component" value="Unassembled WGS sequence"/>
</dbReference>
<accession>A0A7V8GL58</accession>
<evidence type="ECO:0000256" key="1">
    <source>
        <dbReference type="ARBA" id="ARBA00004365"/>
    </source>
</evidence>
<dbReference type="PANTHER" id="PTHR42792:SF1">
    <property type="entry name" value="FLAGELLAR HOOK-ASSOCIATED PROTEIN 3"/>
    <property type="match status" value="1"/>
</dbReference>
<keyword evidence="5" id="KW-0975">Bacterial flagellum</keyword>
<dbReference type="InterPro" id="IPR046358">
    <property type="entry name" value="Flagellin_C"/>
</dbReference>
<evidence type="ECO:0000259" key="6">
    <source>
        <dbReference type="Pfam" id="PF00669"/>
    </source>
</evidence>
<dbReference type="Pfam" id="PF00669">
    <property type="entry name" value="Flagellin_N"/>
    <property type="match status" value="1"/>
</dbReference>